<protein>
    <submittedName>
        <fullName evidence="2">Putative CP</fullName>
    </submittedName>
</protein>
<feature type="region of interest" description="Disordered" evidence="1">
    <location>
        <begin position="1"/>
        <end position="48"/>
    </location>
</feature>
<feature type="compositionally biased region" description="Polar residues" evidence="1">
    <location>
        <begin position="38"/>
        <end position="48"/>
    </location>
</feature>
<evidence type="ECO:0000256" key="1">
    <source>
        <dbReference type="SAM" id="MobiDB-lite"/>
    </source>
</evidence>
<name>A0A890CAV8_9VIRU</name>
<feature type="compositionally biased region" description="Low complexity" evidence="1">
    <location>
        <begin position="24"/>
        <end position="33"/>
    </location>
</feature>
<accession>A0A890CAV8</accession>
<evidence type="ECO:0000313" key="2">
    <source>
        <dbReference type="EMBL" id="QRG29180.1"/>
    </source>
</evidence>
<feature type="compositionally biased region" description="Basic and acidic residues" evidence="1">
    <location>
        <begin position="7"/>
        <end position="22"/>
    </location>
</feature>
<organism evidence="2">
    <name type="scientific">Alloteropsis cryptic virus 2</name>
    <dbReference type="NCBI Taxonomy" id="2809262"/>
    <lineage>
        <taxon>Viruses</taxon>
        <taxon>Riboviria</taxon>
        <taxon>Orthornavirae</taxon>
        <taxon>Pisuviricota</taxon>
        <taxon>Duplopiviricetes</taxon>
        <taxon>Durnavirales</taxon>
        <taxon>Partitiviridae</taxon>
    </lineage>
</organism>
<dbReference type="EMBL" id="MT159294">
    <property type="protein sequence ID" value="QRG29180.1"/>
    <property type="molecule type" value="Genomic_RNA"/>
</dbReference>
<reference evidence="2" key="1">
    <citation type="submission" date="2020-03" db="EMBL/GenBank/DDBJ databases">
        <authorList>
            <person name="Jo Y."/>
            <person name="Cho W.K."/>
        </authorList>
    </citation>
    <scope>NUCLEOTIDE SEQUENCE</scope>
    <source>
        <strain evidence="2">Won</strain>
    </source>
</reference>
<proteinExistence type="predicted"/>
<sequence>MSTPSEADQKGKRKAEEAKETDVSPSSPSAQPSDPKKQQVSTAIVSSAPSASKASDVMAIDAPPKKPFELLKGTITRQTADFNAATLNLLVNRHEIGTWRVTSKKVLKNTCIDIDAKEIRRCMTDMLSTALTALYLNNGSMRTSELVTEIADVVPATVDVCMTALYAKLRNVNRFYSAKPTRYTEHPQFTKEIELPLPLALLVESFGAFETQSLVTNTIYVPTYAEDTQYAGRSSVTYPIVKYLSYTPTFKELQVPMKTIDPQIKTGTAWWTYKVKTVHAAHDLVATLPPTLYTDFSAQLRTLLLVPDPEKNNEVQEIVTHPTSVVTYGYRAKALRTGIAVRTFLALCHCPEEFWKFD</sequence>